<evidence type="ECO:0000256" key="2">
    <source>
        <dbReference type="SAM" id="Phobius"/>
    </source>
</evidence>
<evidence type="ECO:0000256" key="1">
    <source>
        <dbReference type="SAM" id="MobiDB-lite"/>
    </source>
</evidence>
<feature type="transmembrane region" description="Helical" evidence="2">
    <location>
        <begin position="12"/>
        <end position="32"/>
    </location>
</feature>
<dbReference type="RefSeq" id="XP_025545968.1">
    <property type="nucleotide sequence ID" value="XM_025698760.1"/>
</dbReference>
<dbReference type="VEuPathDB" id="FungiDB:BO97DRAFT_447303"/>
<dbReference type="STRING" id="1450537.A0A395HKM6"/>
<dbReference type="OrthoDB" id="1937642at2759"/>
<gene>
    <name evidence="3" type="ORF">BO97DRAFT_447303</name>
</gene>
<evidence type="ECO:0000313" key="4">
    <source>
        <dbReference type="Proteomes" id="UP000248961"/>
    </source>
</evidence>
<dbReference type="EMBL" id="KZ824352">
    <property type="protein sequence ID" value="RAL06814.1"/>
    <property type="molecule type" value="Genomic_DNA"/>
</dbReference>
<accession>A0A395HKM6</accession>
<feature type="transmembrane region" description="Helical" evidence="2">
    <location>
        <begin position="90"/>
        <end position="111"/>
    </location>
</feature>
<proteinExistence type="predicted"/>
<keyword evidence="2" id="KW-0812">Transmembrane</keyword>
<feature type="region of interest" description="Disordered" evidence="1">
    <location>
        <begin position="167"/>
        <end position="205"/>
    </location>
</feature>
<dbReference type="GeneID" id="37203049"/>
<protein>
    <submittedName>
        <fullName evidence="3">Uncharacterized protein</fullName>
    </submittedName>
</protein>
<name>A0A395HKM6_ASPHC</name>
<organism evidence="3 4">
    <name type="scientific">Aspergillus homomorphus (strain CBS 101889)</name>
    <dbReference type="NCBI Taxonomy" id="1450537"/>
    <lineage>
        <taxon>Eukaryota</taxon>
        <taxon>Fungi</taxon>
        <taxon>Dikarya</taxon>
        <taxon>Ascomycota</taxon>
        <taxon>Pezizomycotina</taxon>
        <taxon>Eurotiomycetes</taxon>
        <taxon>Eurotiomycetidae</taxon>
        <taxon>Eurotiales</taxon>
        <taxon>Aspergillaceae</taxon>
        <taxon>Aspergillus</taxon>
        <taxon>Aspergillus subgen. Circumdati</taxon>
    </lineage>
</organism>
<evidence type="ECO:0000313" key="3">
    <source>
        <dbReference type="EMBL" id="RAL06814.1"/>
    </source>
</evidence>
<keyword evidence="2" id="KW-1133">Transmembrane helix</keyword>
<reference evidence="3 4" key="1">
    <citation type="submission" date="2018-02" db="EMBL/GenBank/DDBJ databases">
        <title>The genomes of Aspergillus section Nigri reveals drivers in fungal speciation.</title>
        <authorList>
            <consortium name="DOE Joint Genome Institute"/>
            <person name="Vesth T.C."/>
            <person name="Nybo J."/>
            <person name="Theobald S."/>
            <person name="Brandl J."/>
            <person name="Frisvad J.C."/>
            <person name="Nielsen K.F."/>
            <person name="Lyhne E.K."/>
            <person name="Kogle M.E."/>
            <person name="Kuo A."/>
            <person name="Riley R."/>
            <person name="Clum A."/>
            <person name="Nolan M."/>
            <person name="Lipzen A."/>
            <person name="Salamov A."/>
            <person name="Henrissat B."/>
            <person name="Wiebenga A."/>
            <person name="De vries R.P."/>
            <person name="Grigoriev I.V."/>
            <person name="Mortensen U.H."/>
            <person name="Andersen M.R."/>
            <person name="Baker S.E."/>
        </authorList>
    </citation>
    <scope>NUCLEOTIDE SEQUENCE [LARGE SCALE GENOMIC DNA]</scope>
    <source>
        <strain evidence="3 4">CBS 101889</strain>
    </source>
</reference>
<keyword evidence="2" id="KW-0472">Membrane</keyword>
<dbReference type="Proteomes" id="UP000248961">
    <property type="component" value="Unassembled WGS sequence"/>
</dbReference>
<feature type="compositionally biased region" description="Basic and acidic residues" evidence="1">
    <location>
        <begin position="167"/>
        <end position="184"/>
    </location>
</feature>
<keyword evidence="4" id="KW-1185">Reference proteome</keyword>
<dbReference type="AlphaFoldDB" id="A0A395HKM6"/>
<sequence length="205" mass="22954">MLPLITSGDWGILLITAAGTVLATTAGHLPQWEKEKWACRKRASPPYILTRGNGAQHAVAILGNCEGLNLEDMASGYLETETTLRARTNLWYLLIVGVLGICQNVLAAGLARTQEPLGMPLDIEKAYGGKSVMGTLRAVEEEYRGVGHSMLGVFFPNGINSVEEEQWEKIEREREERERGGWPKERRRRSKGPQTEETWEKKKYT</sequence>